<sequence>MKKKSKLISIFFITSLLFISSINVGKAAPPSWVGVSVGNNFTWSITVNVNTALTIVDDLNTTGFIPNIFEGLDPTDLFGTQQEVQIKAKVLSITDLMTVNDTQYVNVSCSLSLVLPGTTSVEDIAEFGNLIVKYVPNNYTLQFGFLQYLGGEIGAIGGLFIPTDINWTEVVAEIGVMSGFIPGFPPGLTFTALTDGVEGTLSAQTLDIPSIGNVTIAAIIVSVTYTDNGVLNTAAITYGGADLLTIALTSGTDGEISSYEVSIVLITTLAASIGIIYFIKKKKRLGREM</sequence>
<dbReference type="EMBL" id="LAZR01014391">
    <property type="protein sequence ID" value="KKM17702.1"/>
    <property type="molecule type" value="Genomic_DNA"/>
</dbReference>
<keyword evidence="1" id="KW-0472">Membrane</keyword>
<accession>A0A0F9HRG8</accession>
<dbReference type="AlphaFoldDB" id="A0A0F9HRG8"/>
<organism evidence="2">
    <name type="scientific">marine sediment metagenome</name>
    <dbReference type="NCBI Taxonomy" id="412755"/>
    <lineage>
        <taxon>unclassified sequences</taxon>
        <taxon>metagenomes</taxon>
        <taxon>ecological metagenomes</taxon>
    </lineage>
</organism>
<feature type="transmembrane region" description="Helical" evidence="1">
    <location>
        <begin position="261"/>
        <end position="279"/>
    </location>
</feature>
<name>A0A0F9HRG8_9ZZZZ</name>
<evidence type="ECO:0000256" key="1">
    <source>
        <dbReference type="SAM" id="Phobius"/>
    </source>
</evidence>
<evidence type="ECO:0000313" key="2">
    <source>
        <dbReference type="EMBL" id="KKM17702.1"/>
    </source>
</evidence>
<keyword evidence="1" id="KW-0812">Transmembrane</keyword>
<comment type="caution">
    <text evidence="2">The sequence shown here is derived from an EMBL/GenBank/DDBJ whole genome shotgun (WGS) entry which is preliminary data.</text>
</comment>
<protein>
    <submittedName>
        <fullName evidence="2">Uncharacterized protein</fullName>
    </submittedName>
</protein>
<keyword evidence="1" id="KW-1133">Transmembrane helix</keyword>
<proteinExistence type="predicted"/>
<gene>
    <name evidence="2" type="ORF">LCGC14_1673120</name>
</gene>
<reference evidence="2" key="1">
    <citation type="journal article" date="2015" name="Nature">
        <title>Complex archaea that bridge the gap between prokaryotes and eukaryotes.</title>
        <authorList>
            <person name="Spang A."/>
            <person name="Saw J.H."/>
            <person name="Jorgensen S.L."/>
            <person name="Zaremba-Niedzwiedzka K."/>
            <person name="Martijn J."/>
            <person name="Lind A.E."/>
            <person name="van Eijk R."/>
            <person name="Schleper C."/>
            <person name="Guy L."/>
            <person name="Ettema T.J."/>
        </authorList>
    </citation>
    <scope>NUCLEOTIDE SEQUENCE</scope>
</reference>